<proteinExistence type="predicted"/>
<feature type="transmembrane region" description="Helical" evidence="2">
    <location>
        <begin position="20"/>
        <end position="41"/>
    </location>
</feature>
<dbReference type="GO" id="GO:0045047">
    <property type="term" value="P:protein targeting to ER"/>
    <property type="evidence" value="ECO:0007669"/>
    <property type="project" value="InterPro"/>
</dbReference>
<dbReference type="PANTHER" id="PTHR28112">
    <property type="entry name" value="SRP-INDEPENDENT TARGETING PROTEIN 3"/>
    <property type="match status" value="1"/>
</dbReference>
<dbReference type="GO" id="GO:0005783">
    <property type="term" value="C:endoplasmic reticulum"/>
    <property type="evidence" value="ECO:0007669"/>
    <property type="project" value="InterPro"/>
</dbReference>
<dbReference type="Gene3D" id="1.25.40.20">
    <property type="entry name" value="Ankyrin repeat-containing domain"/>
    <property type="match status" value="1"/>
</dbReference>
<protein>
    <submittedName>
        <fullName evidence="3">Uncharacterized protein</fullName>
    </submittedName>
</protein>
<dbReference type="Proteomes" id="UP001165065">
    <property type="component" value="Unassembled WGS sequence"/>
</dbReference>
<dbReference type="Pfam" id="PF00023">
    <property type="entry name" value="Ank"/>
    <property type="match status" value="1"/>
</dbReference>
<gene>
    <name evidence="3" type="ORF">TrCOL_g12358</name>
</gene>
<dbReference type="InterPro" id="IPR012098">
    <property type="entry name" value="SND3_fun"/>
</dbReference>
<accession>A0A9W7LG43</accession>
<dbReference type="PANTHER" id="PTHR28112:SF1">
    <property type="entry name" value="SRP-INDEPENDENT TARGETING PROTEIN 3"/>
    <property type="match status" value="1"/>
</dbReference>
<sequence>MLPVMLYARKLDSEDPQVVLYLRVAYGVVQVCMIVLILICMQKVSSKAADTTAVYTEKAKGFMDDPNAPKKYIKSTRGACYSNKMTEFRNSTVMGICMTVGLHYYKGMVMGLCMQCVMAPFNAYENKIVKFALFGAEDMGEKLEADLTKDDLIIELLPDGTENVLGKGKGESKAPAIEDKEKNDTKKKDKKLSKSAFEELLLDTWDQASEADLSPLLSQLTVSSVKWTTSEQSWTPLMVLCGLSGAPGFEDGIRKCVELGADVKAADKDGWTPLHWTAFHGNATAAKVLCEIGGLGKEDIEKKDGEGKTVRTLAEEEKNMDVWQAIEKALAL</sequence>
<keyword evidence="2" id="KW-0472">Membrane</keyword>
<feature type="compositionally biased region" description="Basic and acidic residues" evidence="1">
    <location>
        <begin position="168"/>
        <end position="187"/>
    </location>
</feature>
<dbReference type="GO" id="GO:0005739">
    <property type="term" value="C:mitochondrion"/>
    <property type="evidence" value="ECO:0007669"/>
    <property type="project" value="TreeGrafter"/>
</dbReference>
<reference evidence="4" key="1">
    <citation type="journal article" date="2023" name="Commun. Biol.">
        <title>Genome analysis of Parmales, the sister group of diatoms, reveals the evolutionary specialization of diatoms from phago-mixotrophs to photoautotrophs.</title>
        <authorList>
            <person name="Ban H."/>
            <person name="Sato S."/>
            <person name="Yoshikawa S."/>
            <person name="Yamada K."/>
            <person name="Nakamura Y."/>
            <person name="Ichinomiya M."/>
            <person name="Sato N."/>
            <person name="Blanc-Mathieu R."/>
            <person name="Endo H."/>
            <person name="Kuwata A."/>
            <person name="Ogata H."/>
        </authorList>
    </citation>
    <scope>NUCLEOTIDE SEQUENCE [LARGE SCALE GENOMIC DNA]</scope>
</reference>
<evidence type="ECO:0000313" key="3">
    <source>
        <dbReference type="EMBL" id="GMI48252.1"/>
    </source>
</evidence>
<feature type="region of interest" description="Disordered" evidence="1">
    <location>
        <begin position="165"/>
        <end position="189"/>
    </location>
</feature>
<dbReference type="OrthoDB" id="18139at2759"/>
<keyword evidence="2" id="KW-1133">Transmembrane helix</keyword>
<dbReference type="AlphaFoldDB" id="A0A9W7LG43"/>
<keyword evidence="2" id="KW-0812">Transmembrane</keyword>
<dbReference type="SUPFAM" id="SSF48403">
    <property type="entry name" value="Ankyrin repeat"/>
    <property type="match status" value="1"/>
</dbReference>
<name>A0A9W7LG43_9STRA</name>
<evidence type="ECO:0000256" key="2">
    <source>
        <dbReference type="SAM" id="Phobius"/>
    </source>
</evidence>
<keyword evidence="4" id="KW-1185">Reference proteome</keyword>
<dbReference type="InterPro" id="IPR036770">
    <property type="entry name" value="Ankyrin_rpt-contain_sf"/>
</dbReference>
<evidence type="ECO:0000313" key="4">
    <source>
        <dbReference type="Proteomes" id="UP001165065"/>
    </source>
</evidence>
<dbReference type="EMBL" id="BRYA01000382">
    <property type="protein sequence ID" value="GMI48252.1"/>
    <property type="molecule type" value="Genomic_DNA"/>
</dbReference>
<comment type="caution">
    <text evidence="3">The sequence shown here is derived from an EMBL/GenBank/DDBJ whole genome shotgun (WGS) entry which is preliminary data.</text>
</comment>
<organism evidence="3 4">
    <name type="scientific">Triparma columacea</name>
    <dbReference type="NCBI Taxonomy" id="722753"/>
    <lineage>
        <taxon>Eukaryota</taxon>
        <taxon>Sar</taxon>
        <taxon>Stramenopiles</taxon>
        <taxon>Ochrophyta</taxon>
        <taxon>Bolidophyceae</taxon>
        <taxon>Parmales</taxon>
        <taxon>Triparmaceae</taxon>
        <taxon>Triparma</taxon>
    </lineage>
</organism>
<dbReference type="Pfam" id="PF10032">
    <property type="entry name" value="Pho88"/>
    <property type="match status" value="1"/>
</dbReference>
<evidence type="ECO:0000256" key="1">
    <source>
        <dbReference type="SAM" id="MobiDB-lite"/>
    </source>
</evidence>
<dbReference type="SMART" id="SM00248">
    <property type="entry name" value="ANK"/>
    <property type="match status" value="2"/>
</dbReference>
<dbReference type="InterPro" id="IPR002110">
    <property type="entry name" value="Ankyrin_rpt"/>
</dbReference>